<reference evidence="2" key="4">
    <citation type="submission" date="2019-03" db="UniProtKB">
        <authorList>
            <consortium name="EnsemblPlants"/>
        </authorList>
    </citation>
    <scope>IDENTIFICATION</scope>
</reference>
<dbReference type="EnsemblPlants" id="AET4Gv20315200.4">
    <property type="protein sequence ID" value="AET4Gv20315200.4"/>
    <property type="gene ID" value="AET4Gv20315200"/>
</dbReference>
<sequence>LCKYKIGSSIWEGGSRTSFFALLTANQKIKKKTKRKDLGNKSPDSETEEDESIRGVACTHVTASGSPHRRCFSSYIFFLNPDPGGAARLQQSVGKHEWVEKEVIFSLA</sequence>
<evidence type="ECO:0000313" key="2">
    <source>
        <dbReference type="EnsemblPlants" id="AET4Gv20315200.4"/>
    </source>
</evidence>
<feature type="region of interest" description="Disordered" evidence="1">
    <location>
        <begin position="29"/>
        <end position="53"/>
    </location>
</feature>
<evidence type="ECO:0000256" key="1">
    <source>
        <dbReference type="SAM" id="MobiDB-lite"/>
    </source>
</evidence>
<dbReference type="Gramene" id="AET4Gv20315200.4">
    <property type="protein sequence ID" value="AET4Gv20315200.4"/>
    <property type="gene ID" value="AET4Gv20315200"/>
</dbReference>
<dbReference type="AlphaFoldDB" id="A0A453HVJ7"/>
<protein>
    <submittedName>
        <fullName evidence="2">Uncharacterized protein</fullName>
    </submittedName>
</protein>
<dbReference type="Proteomes" id="UP000015105">
    <property type="component" value="Chromosome 4D"/>
</dbReference>
<proteinExistence type="predicted"/>
<reference evidence="2" key="5">
    <citation type="journal article" date="2021" name="G3 (Bethesda)">
        <title>Aegilops tauschii genome assembly Aet v5.0 features greater sequence contiguity and improved annotation.</title>
        <authorList>
            <person name="Wang L."/>
            <person name="Zhu T."/>
            <person name="Rodriguez J.C."/>
            <person name="Deal K.R."/>
            <person name="Dubcovsky J."/>
            <person name="McGuire P.E."/>
            <person name="Lux T."/>
            <person name="Spannagl M."/>
            <person name="Mayer K.F.X."/>
            <person name="Baldrich P."/>
            <person name="Meyers B.C."/>
            <person name="Huo N."/>
            <person name="Gu Y.Q."/>
            <person name="Zhou H."/>
            <person name="Devos K.M."/>
            <person name="Bennetzen J.L."/>
            <person name="Unver T."/>
            <person name="Budak H."/>
            <person name="Gulick P.J."/>
            <person name="Galiba G."/>
            <person name="Kalapos B."/>
            <person name="Nelson D.R."/>
            <person name="Li P."/>
            <person name="You F.M."/>
            <person name="Luo M.C."/>
            <person name="Dvorak J."/>
        </authorList>
    </citation>
    <scope>NUCLEOTIDE SEQUENCE [LARGE SCALE GENOMIC DNA]</scope>
    <source>
        <strain evidence="2">cv. AL8/78</strain>
    </source>
</reference>
<reference evidence="3" key="2">
    <citation type="journal article" date="2017" name="Nat. Plants">
        <title>The Aegilops tauschii genome reveals multiple impacts of transposons.</title>
        <authorList>
            <person name="Zhao G."/>
            <person name="Zou C."/>
            <person name="Li K."/>
            <person name="Wang K."/>
            <person name="Li T."/>
            <person name="Gao L."/>
            <person name="Zhang X."/>
            <person name="Wang H."/>
            <person name="Yang Z."/>
            <person name="Liu X."/>
            <person name="Jiang W."/>
            <person name="Mao L."/>
            <person name="Kong X."/>
            <person name="Jiao Y."/>
            <person name="Jia J."/>
        </authorList>
    </citation>
    <scope>NUCLEOTIDE SEQUENCE [LARGE SCALE GENOMIC DNA]</scope>
    <source>
        <strain evidence="3">cv. AL8/78</strain>
    </source>
</reference>
<organism evidence="2 3">
    <name type="scientific">Aegilops tauschii subsp. strangulata</name>
    <name type="common">Goatgrass</name>
    <dbReference type="NCBI Taxonomy" id="200361"/>
    <lineage>
        <taxon>Eukaryota</taxon>
        <taxon>Viridiplantae</taxon>
        <taxon>Streptophyta</taxon>
        <taxon>Embryophyta</taxon>
        <taxon>Tracheophyta</taxon>
        <taxon>Spermatophyta</taxon>
        <taxon>Magnoliopsida</taxon>
        <taxon>Liliopsida</taxon>
        <taxon>Poales</taxon>
        <taxon>Poaceae</taxon>
        <taxon>BOP clade</taxon>
        <taxon>Pooideae</taxon>
        <taxon>Triticodae</taxon>
        <taxon>Triticeae</taxon>
        <taxon>Triticinae</taxon>
        <taxon>Aegilops</taxon>
    </lineage>
</organism>
<reference evidence="2" key="3">
    <citation type="journal article" date="2017" name="Nature">
        <title>Genome sequence of the progenitor of the wheat D genome Aegilops tauschii.</title>
        <authorList>
            <person name="Luo M.C."/>
            <person name="Gu Y.Q."/>
            <person name="Puiu D."/>
            <person name="Wang H."/>
            <person name="Twardziok S.O."/>
            <person name="Deal K.R."/>
            <person name="Huo N."/>
            <person name="Zhu T."/>
            <person name="Wang L."/>
            <person name="Wang Y."/>
            <person name="McGuire P.E."/>
            <person name="Liu S."/>
            <person name="Long H."/>
            <person name="Ramasamy R.K."/>
            <person name="Rodriguez J.C."/>
            <person name="Van S.L."/>
            <person name="Yuan L."/>
            <person name="Wang Z."/>
            <person name="Xia Z."/>
            <person name="Xiao L."/>
            <person name="Anderson O.D."/>
            <person name="Ouyang S."/>
            <person name="Liang Y."/>
            <person name="Zimin A.V."/>
            <person name="Pertea G."/>
            <person name="Qi P."/>
            <person name="Bennetzen J.L."/>
            <person name="Dai X."/>
            <person name="Dawson M.W."/>
            <person name="Muller H.G."/>
            <person name="Kugler K."/>
            <person name="Rivarola-Duarte L."/>
            <person name="Spannagl M."/>
            <person name="Mayer K.F.X."/>
            <person name="Lu F.H."/>
            <person name="Bevan M.W."/>
            <person name="Leroy P."/>
            <person name="Li P."/>
            <person name="You F.M."/>
            <person name="Sun Q."/>
            <person name="Liu Z."/>
            <person name="Lyons E."/>
            <person name="Wicker T."/>
            <person name="Salzberg S.L."/>
            <person name="Devos K.M."/>
            <person name="Dvorak J."/>
        </authorList>
    </citation>
    <scope>NUCLEOTIDE SEQUENCE [LARGE SCALE GENOMIC DNA]</scope>
    <source>
        <strain evidence="2">cv. AL8/78</strain>
    </source>
</reference>
<evidence type="ECO:0000313" key="3">
    <source>
        <dbReference type="Proteomes" id="UP000015105"/>
    </source>
</evidence>
<name>A0A453HVJ7_AEGTS</name>
<keyword evidence="3" id="KW-1185">Reference proteome</keyword>
<accession>A0A453HVJ7</accession>
<reference evidence="3" key="1">
    <citation type="journal article" date="2014" name="Science">
        <title>Ancient hybridizations among the ancestral genomes of bread wheat.</title>
        <authorList>
            <consortium name="International Wheat Genome Sequencing Consortium,"/>
            <person name="Marcussen T."/>
            <person name="Sandve S.R."/>
            <person name="Heier L."/>
            <person name="Spannagl M."/>
            <person name="Pfeifer M."/>
            <person name="Jakobsen K.S."/>
            <person name="Wulff B.B."/>
            <person name="Steuernagel B."/>
            <person name="Mayer K.F."/>
            <person name="Olsen O.A."/>
        </authorList>
    </citation>
    <scope>NUCLEOTIDE SEQUENCE [LARGE SCALE GENOMIC DNA]</scope>
    <source>
        <strain evidence="3">cv. AL8/78</strain>
    </source>
</reference>